<keyword evidence="2" id="KW-1185">Reference proteome</keyword>
<name>A0A1H0RBP2_9PSEU</name>
<gene>
    <name evidence="1" type="ORF">SAMN05421507_106235</name>
</gene>
<protein>
    <recommendedName>
        <fullName evidence="3">Transposase</fullName>
    </recommendedName>
</protein>
<dbReference type="EMBL" id="FNIX01000006">
    <property type="protein sequence ID" value="SDP26599.1"/>
    <property type="molecule type" value="Genomic_DNA"/>
</dbReference>
<evidence type="ECO:0000313" key="2">
    <source>
        <dbReference type="Proteomes" id="UP000199691"/>
    </source>
</evidence>
<dbReference type="STRING" id="641025.SAMN05421507_106235"/>
<reference evidence="2" key="1">
    <citation type="submission" date="2016-10" db="EMBL/GenBank/DDBJ databases">
        <authorList>
            <person name="Varghese N."/>
            <person name="Submissions S."/>
        </authorList>
    </citation>
    <scope>NUCLEOTIDE SEQUENCE [LARGE SCALE GENOMIC DNA]</scope>
    <source>
        <strain evidence="2">CGMCC 4.6609</strain>
    </source>
</reference>
<organism evidence="1 2">
    <name type="scientific">Lentzea jiangxiensis</name>
    <dbReference type="NCBI Taxonomy" id="641025"/>
    <lineage>
        <taxon>Bacteria</taxon>
        <taxon>Bacillati</taxon>
        <taxon>Actinomycetota</taxon>
        <taxon>Actinomycetes</taxon>
        <taxon>Pseudonocardiales</taxon>
        <taxon>Pseudonocardiaceae</taxon>
        <taxon>Lentzea</taxon>
    </lineage>
</organism>
<evidence type="ECO:0008006" key="3">
    <source>
        <dbReference type="Google" id="ProtNLM"/>
    </source>
</evidence>
<dbReference type="AlphaFoldDB" id="A0A1H0RBP2"/>
<proteinExistence type="predicted"/>
<sequence>MAIMSLDPTSTGRTRWTMRWKPALNAFDIAFDGRLAAGRK</sequence>
<accession>A0A1H0RBP2</accession>
<dbReference type="Proteomes" id="UP000199691">
    <property type="component" value="Unassembled WGS sequence"/>
</dbReference>
<evidence type="ECO:0000313" key="1">
    <source>
        <dbReference type="EMBL" id="SDP26599.1"/>
    </source>
</evidence>